<dbReference type="GO" id="GO:0020037">
    <property type="term" value="F:heme binding"/>
    <property type="evidence" value="ECO:0007669"/>
    <property type="project" value="InterPro"/>
</dbReference>
<evidence type="ECO:0000313" key="5">
    <source>
        <dbReference type="EMBL" id="PNH04366.1"/>
    </source>
</evidence>
<dbReference type="EMBL" id="PGGS01000395">
    <property type="protein sequence ID" value="PNH04366.1"/>
    <property type="molecule type" value="Genomic_DNA"/>
</dbReference>
<protein>
    <submittedName>
        <fullName evidence="5">Steroid 17-alpha-hydroxylase/17,20 lyase</fullName>
    </submittedName>
</protein>
<evidence type="ECO:0000256" key="1">
    <source>
        <dbReference type="ARBA" id="ARBA00022723"/>
    </source>
</evidence>
<keyword evidence="2 3" id="KW-0408">Iron</keyword>
<evidence type="ECO:0000256" key="2">
    <source>
        <dbReference type="ARBA" id="ARBA00023004"/>
    </source>
</evidence>
<proteinExistence type="inferred from homology"/>
<dbReference type="InterPro" id="IPR001128">
    <property type="entry name" value="Cyt_P450"/>
</dbReference>
<feature type="binding site" description="axial binding residue" evidence="3">
    <location>
        <position position="180"/>
    </location>
    <ligand>
        <name>heme</name>
        <dbReference type="ChEBI" id="CHEBI:30413"/>
    </ligand>
    <ligandPart>
        <name>Fe</name>
        <dbReference type="ChEBI" id="CHEBI:18248"/>
    </ligandPart>
</feature>
<dbReference type="InterPro" id="IPR017972">
    <property type="entry name" value="Cyt_P450_CS"/>
</dbReference>
<comment type="cofactor">
    <cofactor evidence="3">
        <name>heme</name>
        <dbReference type="ChEBI" id="CHEBI:30413"/>
    </cofactor>
</comment>
<dbReference type="PANTHER" id="PTHR24301:SF2">
    <property type="entry name" value="THROMBOXANE-A SYNTHASE"/>
    <property type="match status" value="1"/>
</dbReference>
<dbReference type="GO" id="GO:0016705">
    <property type="term" value="F:oxidoreductase activity, acting on paired donors, with incorporation or reduction of molecular oxygen"/>
    <property type="evidence" value="ECO:0007669"/>
    <property type="project" value="InterPro"/>
</dbReference>
<dbReference type="PANTHER" id="PTHR24301">
    <property type="entry name" value="THROMBOXANE-A SYNTHASE"/>
    <property type="match status" value="1"/>
</dbReference>
<dbReference type="AlphaFoldDB" id="A0A2J7ZVS1"/>
<feature type="non-terminal residue" evidence="5">
    <location>
        <position position="1"/>
    </location>
</feature>
<keyword evidence="4" id="KW-0503">Monooxygenase</keyword>
<keyword evidence="1 3" id="KW-0479">Metal-binding</keyword>
<dbReference type="PROSITE" id="PS00086">
    <property type="entry name" value="CYTOCHROME_P450"/>
    <property type="match status" value="1"/>
</dbReference>
<dbReference type="InterPro" id="IPR002403">
    <property type="entry name" value="Cyt_P450_E_grp-IV"/>
</dbReference>
<comment type="similarity">
    <text evidence="4">Belongs to the cytochrome P450 family.</text>
</comment>
<reference evidence="5 6" key="1">
    <citation type="journal article" date="2017" name="Mol. Biol. Evol.">
        <title>The 4-celled Tetrabaena socialis nuclear genome reveals the essential components for genetic control of cell number at the origin of multicellularity in the volvocine lineage.</title>
        <authorList>
            <person name="Featherston J."/>
            <person name="Arakaki Y."/>
            <person name="Hanschen E.R."/>
            <person name="Ferris P.J."/>
            <person name="Michod R.E."/>
            <person name="Olson B.J.S.C."/>
            <person name="Nozaki H."/>
            <person name="Durand P.M."/>
        </authorList>
    </citation>
    <scope>NUCLEOTIDE SEQUENCE [LARGE SCALE GENOMIC DNA]</scope>
    <source>
        <strain evidence="5 6">NIES-571</strain>
    </source>
</reference>
<keyword evidence="3 4" id="KW-0349">Heme</keyword>
<feature type="non-terminal residue" evidence="5">
    <location>
        <position position="240"/>
    </location>
</feature>
<evidence type="ECO:0000256" key="3">
    <source>
        <dbReference type="PIRSR" id="PIRSR602403-1"/>
    </source>
</evidence>
<accession>A0A2J7ZVS1</accession>
<dbReference type="Gene3D" id="1.10.630.10">
    <property type="entry name" value="Cytochrome P450"/>
    <property type="match status" value="1"/>
</dbReference>
<dbReference type="GO" id="GO:0004497">
    <property type="term" value="F:monooxygenase activity"/>
    <property type="evidence" value="ECO:0007669"/>
    <property type="project" value="UniProtKB-KW"/>
</dbReference>
<dbReference type="GO" id="GO:0016829">
    <property type="term" value="F:lyase activity"/>
    <property type="evidence" value="ECO:0007669"/>
    <property type="project" value="UniProtKB-KW"/>
</dbReference>
<dbReference type="InterPro" id="IPR036396">
    <property type="entry name" value="Cyt_P450_sf"/>
</dbReference>
<comment type="caution">
    <text evidence="5">The sequence shown here is derived from an EMBL/GenBank/DDBJ whole genome shotgun (WGS) entry which is preliminary data.</text>
</comment>
<dbReference type="SUPFAM" id="SSF48264">
    <property type="entry name" value="Cytochrome P450"/>
    <property type="match status" value="1"/>
</dbReference>
<organism evidence="5 6">
    <name type="scientific">Tetrabaena socialis</name>
    <dbReference type="NCBI Taxonomy" id="47790"/>
    <lineage>
        <taxon>Eukaryota</taxon>
        <taxon>Viridiplantae</taxon>
        <taxon>Chlorophyta</taxon>
        <taxon>core chlorophytes</taxon>
        <taxon>Chlorophyceae</taxon>
        <taxon>CS clade</taxon>
        <taxon>Chlamydomonadales</taxon>
        <taxon>Tetrabaenaceae</taxon>
        <taxon>Tetrabaena</taxon>
    </lineage>
</organism>
<sequence>LPYLDAYLRECLRLYSTAPNGVLKEVPAEGPPARIGPYEAQPGAVVWAPFWGLHLSSLNWERPMHFEPERWLGHDPRTAGAMSASRCPLSAAASAIRAATGAAPITATAETTATTATTATDTAAAAIAANAAASTAAAAPAPAPAAASTEAAASTGAAAAAAASAKSIRFMPFGDGARNCVGQHLALLQLKVVLSYMAARFELRLDEARMGGVAGAIARQRVNLTLEVEGGMWMTAQPRA</sequence>
<gene>
    <name evidence="5" type="ORF">TSOC_009484</name>
</gene>
<evidence type="ECO:0000313" key="6">
    <source>
        <dbReference type="Proteomes" id="UP000236333"/>
    </source>
</evidence>
<dbReference type="GO" id="GO:0005506">
    <property type="term" value="F:iron ion binding"/>
    <property type="evidence" value="ECO:0007669"/>
    <property type="project" value="InterPro"/>
</dbReference>
<keyword evidence="4" id="KW-0560">Oxidoreductase</keyword>
<dbReference type="PRINTS" id="PR00465">
    <property type="entry name" value="EP450IV"/>
</dbReference>
<dbReference type="Proteomes" id="UP000236333">
    <property type="component" value="Unassembled WGS sequence"/>
</dbReference>
<evidence type="ECO:0000256" key="4">
    <source>
        <dbReference type="RuleBase" id="RU000461"/>
    </source>
</evidence>
<name>A0A2J7ZVS1_9CHLO</name>
<dbReference type="Pfam" id="PF00067">
    <property type="entry name" value="p450"/>
    <property type="match status" value="2"/>
</dbReference>
<keyword evidence="5" id="KW-0456">Lyase</keyword>
<keyword evidence="6" id="KW-1185">Reference proteome</keyword>
<dbReference type="OrthoDB" id="3934656at2759"/>